<proteinExistence type="predicted"/>
<sequence length="368" mass="41601">MIKNIRKGFHNILFVTFFLFMFNNVKAQTTWYNPLKENYPVIQGQAQANSFQRLPDLMKDLVRQPVWALSQNTAGEYLEFTSNAKKIIVRYQVTGPLSMPHMPSTGVSGVDLFAHDDKGSWDWASGKYAFKDTVTYTFENLAEKRGKVFRLYFPLYNSVKWLEVGVDKSATLTFLPIDKQKPIVVYGTSIAQGGCASRPGLAWTSIFGRNVSTPVINLAFSGNGRLETPIIDHIAEIDAKLFILDCMPNLGSRTLYPEEEIRKRVNEAVTKFQQKYANTPILLVEHSGGGNNHLLDTQKNEEFETSSAIIAKIYKELKARGVKNIYFLTNKEIGMGINSTVDGAHPNDIGMMEHATAFTKKYWEIFKK</sequence>
<accession>A0ABX2DC77</accession>
<evidence type="ECO:0000313" key="4">
    <source>
        <dbReference type="Proteomes" id="UP000762110"/>
    </source>
</evidence>
<name>A0ABX2DC77_9SPHI</name>
<dbReference type="Pfam" id="PF14607">
    <property type="entry name" value="GxDLY"/>
    <property type="match status" value="1"/>
</dbReference>
<dbReference type="InterPro" id="IPR013830">
    <property type="entry name" value="SGNH_hydro"/>
</dbReference>
<feature type="domain" description="SGNH hydrolase-type esterase N-terminal" evidence="2">
    <location>
        <begin position="30"/>
        <end position="171"/>
    </location>
</feature>
<organism evidence="3 4">
    <name type="scientific">Pedobacter boryungensis</name>
    <dbReference type="NCBI Taxonomy" id="869962"/>
    <lineage>
        <taxon>Bacteria</taxon>
        <taxon>Pseudomonadati</taxon>
        <taxon>Bacteroidota</taxon>
        <taxon>Sphingobacteriia</taxon>
        <taxon>Sphingobacteriales</taxon>
        <taxon>Sphingobacteriaceae</taxon>
        <taxon>Pedobacter</taxon>
    </lineage>
</organism>
<comment type="caution">
    <text evidence="3">The sequence shown here is derived from an EMBL/GenBank/DDBJ whole genome shotgun (WGS) entry which is preliminary data.</text>
</comment>
<dbReference type="Proteomes" id="UP000762110">
    <property type="component" value="Unassembled WGS sequence"/>
</dbReference>
<evidence type="ECO:0000259" key="1">
    <source>
        <dbReference type="Pfam" id="PF14606"/>
    </source>
</evidence>
<dbReference type="RefSeq" id="WP_173271050.1">
    <property type="nucleotide sequence ID" value="NZ_JABMKV010000002.1"/>
</dbReference>
<dbReference type="SUPFAM" id="SSF52266">
    <property type="entry name" value="SGNH hydrolase"/>
    <property type="match status" value="1"/>
</dbReference>
<dbReference type="Gene3D" id="2.60.120.260">
    <property type="entry name" value="Galactose-binding domain-like"/>
    <property type="match status" value="1"/>
</dbReference>
<protein>
    <submittedName>
        <fullName evidence="3">SGNH/GDSL hydrolase family protein</fullName>
    </submittedName>
</protein>
<dbReference type="InterPro" id="IPR036514">
    <property type="entry name" value="SGNH_hydro_sf"/>
</dbReference>
<dbReference type="EMBL" id="JABMKV010000002">
    <property type="protein sequence ID" value="NQX31682.1"/>
    <property type="molecule type" value="Genomic_DNA"/>
</dbReference>
<dbReference type="InterPro" id="IPR032740">
    <property type="entry name" value="GxDLY"/>
</dbReference>
<evidence type="ECO:0000259" key="2">
    <source>
        <dbReference type="Pfam" id="PF14607"/>
    </source>
</evidence>
<keyword evidence="4" id="KW-1185">Reference proteome</keyword>
<reference evidence="3 4" key="1">
    <citation type="submission" date="2020-05" db="EMBL/GenBank/DDBJ databases">
        <title>Description of Pedobacter foliorum sp. nov.</title>
        <authorList>
            <person name="Qi S."/>
            <person name="Carlier A."/>
            <person name="Cnockaert M."/>
            <person name="Vandamme P."/>
        </authorList>
    </citation>
    <scope>NUCLEOTIDE SEQUENCE [LARGE SCALE GENOMIC DNA]</scope>
    <source>
        <strain evidence="3 4">LMG 31300</strain>
    </source>
</reference>
<gene>
    <name evidence="3" type="ORF">HQN85_08100</name>
</gene>
<keyword evidence="3" id="KW-0378">Hydrolase</keyword>
<dbReference type="Gene3D" id="3.40.50.1110">
    <property type="entry name" value="SGNH hydrolase"/>
    <property type="match status" value="1"/>
</dbReference>
<evidence type="ECO:0000313" key="3">
    <source>
        <dbReference type="EMBL" id="NQX31682.1"/>
    </source>
</evidence>
<feature type="domain" description="SGNH hydrolase-type esterase" evidence="1">
    <location>
        <begin position="180"/>
        <end position="360"/>
    </location>
</feature>
<dbReference type="GO" id="GO:0016787">
    <property type="term" value="F:hydrolase activity"/>
    <property type="evidence" value="ECO:0007669"/>
    <property type="project" value="UniProtKB-KW"/>
</dbReference>
<dbReference type="Pfam" id="PF14606">
    <property type="entry name" value="Lipase_GDSL_3"/>
    <property type="match status" value="1"/>
</dbReference>